<evidence type="ECO:0000256" key="2">
    <source>
        <dbReference type="ARBA" id="ARBA00023125"/>
    </source>
</evidence>
<dbReference type="EMBL" id="CP035758">
    <property type="protein sequence ID" value="QBD83467.1"/>
    <property type="molecule type" value="Genomic_DNA"/>
</dbReference>
<evidence type="ECO:0000313" key="5">
    <source>
        <dbReference type="EMBL" id="QBD83467.1"/>
    </source>
</evidence>
<feature type="domain" description="HTH gntR-type" evidence="4">
    <location>
        <begin position="9"/>
        <end position="77"/>
    </location>
</feature>
<dbReference type="GO" id="GO:0003677">
    <property type="term" value="F:DNA binding"/>
    <property type="evidence" value="ECO:0007669"/>
    <property type="project" value="UniProtKB-KW"/>
</dbReference>
<dbReference type="GO" id="GO:0003700">
    <property type="term" value="F:DNA-binding transcription factor activity"/>
    <property type="evidence" value="ECO:0007669"/>
    <property type="project" value="InterPro"/>
</dbReference>
<dbReference type="InterPro" id="IPR050679">
    <property type="entry name" value="Bact_HTH_transcr_reg"/>
</dbReference>
<keyword evidence="3" id="KW-0804">Transcription</keyword>
<dbReference type="InterPro" id="IPR028978">
    <property type="entry name" value="Chorismate_lyase_/UTRA_dom_sf"/>
</dbReference>
<dbReference type="CDD" id="cd07377">
    <property type="entry name" value="WHTH_GntR"/>
    <property type="match status" value="1"/>
</dbReference>
<evidence type="ECO:0000313" key="6">
    <source>
        <dbReference type="Proteomes" id="UP000290365"/>
    </source>
</evidence>
<dbReference type="GO" id="GO:0045892">
    <property type="term" value="P:negative regulation of DNA-templated transcription"/>
    <property type="evidence" value="ECO:0007669"/>
    <property type="project" value="TreeGrafter"/>
</dbReference>
<dbReference type="InterPro" id="IPR036388">
    <property type="entry name" value="WH-like_DNA-bd_sf"/>
</dbReference>
<proteinExistence type="predicted"/>
<dbReference type="InterPro" id="IPR036390">
    <property type="entry name" value="WH_DNA-bd_sf"/>
</dbReference>
<dbReference type="OrthoDB" id="146373at2"/>
<dbReference type="NCBIfam" id="NF008491">
    <property type="entry name" value="PRK11402.1"/>
    <property type="match status" value="1"/>
</dbReference>
<dbReference type="SUPFAM" id="SSF64288">
    <property type="entry name" value="Chorismate lyase-like"/>
    <property type="match status" value="1"/>
</dbReference>
<evidence type="ECO:0000259" key="4">
    <source>
        <dbReference type="PROSITE" id="PS50949"/>
    </source>
</evidence>
<dbReference type="SUPFAM" id="SSF46785">
    <property type="entry name" value="Winged helix' DNA-binding domain"/>
    <property type="match status" value="1"/>
</dbReference>
<accession>A0A4P6K534</accession>
<dbReference type="KEGG" id="kbs:EPA93_13660"/>
<evidence type="ECO:0000256" key="3">
    <source>
        <dbReference type="ARBA" id="ARBA00023163"/>
    </source>
</evidence>
<sequence>MNLKSASMAPLYVQVRQLLKEDIMQGRYKPEEQLPTEAELCDMYQVSRITIRKAIADLVNDGTLTRKQGKGTFVTSKKIRNELLSISGFSEFSAELGKKPGSRIISSSIVEADEILAQALRGSIGDALLRLVRLLYVDERPLFLDIAHYPLARYPGLEQRIGEIQSTYNFLHEQYGIEIASNEKVIDVIFARKEEAQLLECEPGATLFKIEKIAYDVVDVPVHTSTLFCETNKVSLSVQRAYKH</sequence>
<dbReference type="Pfam" id="PF00392">
    <property type="entry name" value="GntR"/>
    <property type="match status" value="1"/>
</dbReference>
<dbReference type="Gene3D" id="1.10.10.10">
    <property type="entry name" value="Winged helix-like DNA-binding domain superfamily/Winged helix DNA-binding domain"/>
    <property type="match status" value="1"/>
</dbReference>
<dbReference type="Pfam" id="PF07702">
    <property type="entry name" value="UTRA"/>
    <property type="match status" value="1"/>
</dbReference>
<dbReference type="SMART" id="SM00345">
    <property type="entry name" value="HTH_GNTR"/>
    <property type="match status" value="1"/>
</dbReference>
<dbReference type="FunFam" id="1.10.10.10:FF:000079">
    <property type="entry name" value="GntR family transcriptional regulator"/>
    <property type="match status" value="1"/>
</dbReference>
<dbReference type="SMART" id="SM00866">
    <property type="entry name" value="UTRA"/>
    <property type="match status" value="1"/>
</dbReference>
<dbReference type="InterPro" id="IPR011663">
    <property type="entry name" value="UTRA"/>
</dbReference>
<keyword evidence="1" id="KW-0805">Transcription regulation</keyword>
<gene>
    <name evidence="5" type="primary">phoB</name>
    <name evidence="5" type="ORF">EPA93_13660</name>
</gene>
<protein>
    <submittedName>
        <fullName evidence="5">Transcriptional regulator PhoB</fullName>
    </submittedName>
</protein>
<dbReference type="PROSITE" id="PS50949">
    <property type="entry name" value="HTH_GNTR"/>
    <property type="match status" value="1"/>
</dbReference>
<dbReference type="AlphaFoldDB" id="A0A4P6K534"/>
<dbReference type="PRINTS" id="PR00035">
    <property type="entry name" value="HTHGNTR"/>
</dbReference>
<dbReference type="Gene3D" id="3.40.1410.10">
    <property type="entry name" value="Chorismate lyase-like"/>
    <property type="match status" value="1"/>
</dbReference>
<dbReference type="PANTHER" id="PTHR44846">
    <property type="entry name" value="MANNOSYL-D-GLYCERATE TRANSPORT/METABOLISM SYSTEM REPRESSOR MNGR-RELATED"/>
    <property type="match status" value="1"/>
</dbReference>
<evidence type="ECO:0000256" key="1">
    <source>
        <dbReference type="ARBA" id="ARBA00023015"/>
    </source>
</evidence>
<reference evidence="5 6" key="1">
    <citation type="submission" date="2019-01" db="EMBL/GenBank/DDBJ databases">
        <title>Ktedonosporobacter rubrisoli SCAWS-G2.</title>
        <authorList>
            <person name="Huang Y."/>
            <person name="Yan B."/>
        </authorList>
    </citation>
    <scope>NUCLEOTIDE SEQUENCE [LARGE SCALE GENOMIC DNA]</scope>
    <source>
        <strain evidence="5 6">SCAWS-G2</strain>
    </source>
</reference>
<keyword evidence="6" id="KW-1185">Reference proteome</keyword>
<name>A0A4P6K534_KTERU</name>
<dbReference type="Proteomes" id="UP000290365">
    <property type="component" value="Chromosome"/>
</dbReference>
<organism evidence="5 6">
    <name type="scientific">Ktedonosporobacter rubrisoli</name>
    <dbReference type="NCBI Taxonomy" id="2509675"/>
    <lineage>
        <taxon>Bacteria</taxon>
        <taxon>Bacillati</taxon>
        <taxon>Chloroflexota</taxon>
        <taxon>Ktedonobacteria</taxon>
        <taxon>Ktedonobacterales</taxon>
        <taxon>Ktedonosporobacteraceae</taxon>
        <taxon>Ktedonosporobacter</taxon>
    </lineage>
</organism>
<keyword evidence="2" id="KW-0238">DNA-binding</keyword>
<dbReference type="PANTHER" id="PTHR44846:SF1">
    <property type="entry name" value="MANNOSYL-D-GLYCERATE TRANSPORT_METABOLISM SYSTEM REPRESSOR MNGR-RELATED"/>
    <property type="match status" value="1"/>
</dbReference>
<dbReference type="InterPro" id="IPR000524">
    <property type="entry name" value="Tscrpt_reg_HTH_GntR"/>
</dbReference>